<protein>
    <recommendedName>
        <fullName evidence="4">Tat pathway signal sequence domain protein</fullName>
    </recommendedName>
</protein>
<dbReference type="EMBL" id="QGGW01000010">
    <property type="protein sequence ID" value="PWK58167.1"/>
    <property type="molecule type" value="Genomic_DNA"/>
</dbReference>
<dbReference type="RefSeq" id="WP_245904393.1">
    <property type="nucleotide sequence ID" value="NZ_QGGW01000010.1"/>
</dbReference>
<proteinExistence type="predicted"/>
<evidence type="ECO:0000313" key="2">
    <source>
        <dbReference type="EMBL" id="PWK58167.1"/>
    </source>
</evidence>
<feature type="signal peptide" evidence="1">
    <location>
        <begin position="1"/>
        <end position="19"/>
    </location>
</feature>
<evidence type="ECO:0000313" key="3">
    <source>
        <dbReference type="Proteomes" id="UP000245708"/>
    </source>
</evidence>
<evidence type="ECO:0000256" key="1">
    <source>
        <dbReference type="SAM" id="SignalP"/>
    </source>
</evidence>
<gene>
    <name evidence="2" type="ORF">C7455_110108</name>
</gene>
<comment type="caution">
    <text evidence="2">The sequence shown here is derived from an EMBL/GenBank/DDBJ whole genome shotgun (WGS) entry which is preliminary data.</text>
</comment>
<name>A0A316GSZ6_9RHOB</name>
<organism evidence="2 3">
    <name type="scientific">Roseicyclus mahoneyensis</name>
    <dbReference type="NCBI Taxonomy" id="164332"/>
    <lineage>
        <taxon>Bacteria</taxon>
        <taxon>Pseudomonadati</taxon>
        <taxon>Pseudomonadota</taxon>
        <taxon>Alphaproteobacteria</taxon>
        <taxon>Rhodobacterales</taxon>
        <taxon>Roseobacteraceae</taxon>
        <taxon>Roseicyclus</taxon>
    </lineage>
</organism>
<accession>A0A316GSZ6</accession>
<feature type="chain" id="PRO_5016252632" description="Tat pathway signal sequence domain protein" evidence="1">
    <location>
        <begin position="20"/>
        <end position="134"/>
    </location>
</feature>
<dbReference type="AlphaFoldDB" id="A0A316GSZ6"/>
<dbReference type="Proteomes" id="UP000245708">
    <property type="component" value="Unassembled WGS sequence"/>
</dbReference>
<keyword evidence="1" id="KW-0732">Signal</keyword>
<sequence length="134" mass="14343">MRLVLFLCCLLLPAHLARAQDGPMRLVLELNRIDPLDGACRLTFLTHNTLGTDLDALSVETVLIDTEGRVERLTLFDFGALPDGVPRVRQFDIPGLACEGLGRVLINGVATCSPGEACAAGLELSTRTSVEVIG</sequence>
<evidence type="ECO:0008006" key="4">
    <source>
        <dbReference type="Google" id="ProtNLM"/>
    </source>
</evidence>
<keyword evidence="3" id="KW-1185">Reference proteome</keyword>
<reference evidence="2 3" key="1">
    <citation type="submission" date="2018-05" db="EMBL/GenBank/DDBJ databases">
        <title>Genomic Encyclopedia of Type Strains, Phase IV (KMG-IV): sequencing the most valuable type-strain genomes for metagenomic binning, comparative biology and taxonomic classification.</title>
        <authorList>
            <person name="Goeker M."/>
        </authorList>
    </citation>
    <scope>NUCLEOTIDE SEQUENCE [LARGE SCALE GENOMIC DNA]</scope>
    <source>
        <strain evidence="2 3">DSM 16097</strain>
    </source>
</reference>